<evidence type="ECO:0000313" key="9">
    <source>
        <dbReference type="EMBL" id="CAL8070967.1"/>
    </source>
</evidence>
<protein>
    <recommendedName>
        <fullName evidence="8">AAA+ ATPase domain-containing protein</fullName>
    </recommendedName>
</protein>
<dbReference type="PANTHER" id="PTHR23069:SF0">
    <property type="entry name" value="TAT-BINDING HOMOLOG 7"/>
    <property type="match status" value="1"/>
</dbReference>
<dbReference type="SUPFAM" id="SSF52540">
    <property type="entry name" value="P-loop containing nucleoside triphosphate hydrolases"/>
    <property type="match status" value="1"/>
</dbReference>
<organism evidence="9 10">
    <name type="scientific">Orchesella dallaii</name>
    <dbReference type="NCBI Taxonomy" id="48710"/>
    <lineage>
        <taxon>Eukaryota</taxon>
        <taxon>Metazoa</taxon>
        <taxon>Ecdysozoa</taxon>
        <taxon>Arthropoda</taxon>
        <taxon>Hexapoda</taxon>
        <taxon>Collembola</taxon>
        <taxon>Entomobryomorpha</taxon>
        <taxon>Entomobryoidea</taxon>
        <taxon>Orchesellidae</taxon>
        <taxon>Orchesellinae</taxon>
        <taxon>Orchesella</taxon>
    </lineage>
</organism>
<dbReference type="InterPro" id="IPR003593">
    <property type="entry name" value="AAA+_ATPase"/>
</dbReference>
<reference evidence="9 10" key="1">
    <citation type="submission" date="2024-08" db="EMBL/GenBank/DDBJ databases">
        <authorList>
            <person name="Cucini C."/>
            <person name="Frati F."/>
        </authorList>
    </citation>
    <scope>NUCLEOTIDE SEQUENCE [LARGE SCALE GENOMIC DNA]</scope>
</reference>
<dbReference type="Gene3D" id="3.40.50.300">
    <property type="entry name" value="P-loop containing nucleotide triphosphate hydrolases"/>
    <property type="match status" value="1"/>
</dbReference>
<dbReference type="Pfam" id="PF00004">
    <property type="entry name" value="AAA"/>
    <property type="match status" value="1"/>
</dbReference>
<gene>
    <name evidence="9" type="ORF">ODALV1_LOCUS1501</name>
</gene>
<evidence type="ECO:0000256" key="1">
    <source>
        <dbReference type="ARBA" id="ARBA00006914"/>
    </source>
</evidence>
<proteinExistence type="inferred from homology"/>
<evidence type="ECO:0000256" key="6">
    <source>
        <dbReference type="SAM" id="Coils"/>
    </source>
</evidence>
<feature type="compositionally biased region" description="Basic and acidic residues" evidence="7">
    <location>
        <begin position="31"/>
        <end position="40"/>
    </location>
</feature>
<keyword evidence="10" id="KW-1185">Reference proteome</keyword>
<feature type="compositionally biased region" description="Gly residues" evidence="7">
    <location>
        <begin position="106"/>
        <end position="119"/>
    </location>
</feature>
<evidence type="ECO:0000256" key="2">
    <source>
        <dbReference type="ARBA" id="ARBA00022741"/>
    </source>
</evidence>
<feature type="region of interest" description="Disordered" evidence="7">
    <location>
        <begin position="1"/>
        <end position="53"/>
    </location>
</feature>
<keyword evidence="6" id="KW-0175">Coiled coil</keyword>
<comment type="similarity">
    <text evidence="1 5">Belongs to the AAA ATPase family.</text>
</comment>
<evidence type="ECO:0000256" key="3">
    <source>
        <dbReference type="ARBA" id="ARBA00022840"/>
    </source>
</evidence>
<dbReference type="InterPro" id="IPR003959">
    <property type="entry name" value="ATPase_AAA_core"/>
</dbReference>
<evidence type="ECO:0000259" key="8">
    <source>
        <dbReference type="SMART" id="SM00382"/>
    </source>
</evidence>
<feature type="coiled-coil region" evidence="6">
    <location>
        <begin position="668"/>
        <end position="695"/>
    </location>
</feature>
<evidence type="ECO:0000256" key="7">
    <source>
        <dbReference type="SAM" id="MobiDB-lite"/>
    </source>
</evidence>
<feature type="domain" description="AAA+ ATPase" evidence="8">
    <location>
        <begin position="187"/>
        <end position="329"/>
    </location>
</feature>
<dbReference type="EMBL" id="CAXLJM020000004">
    <property type="protein sequence ID" value="CAL8070967.1"/>
    <property type="molecule type" value="Genomic_DNA"/>
</dbReference>
<dbReference type="Proteomes" id="UP001642540">
    <property type="component" value="Unassembled WGS sequence"/>
</dbReference>
<feature type="compositionally biased region" description="Gly residues" evidence="7">
    <location>
        <begin position="133"/>
        <end position="142"/>
    </location>
</feature>
<dbReference type="SMART" id="SM00382">
    <property type="entry name" value="AAA"/>
    <property type="match status" value="1"/>
</dbReference>
<evidence type="ECO:0000256" key="5">
    <source>
        <dbReference type="RuleBase" id="RU003651"/>
    </source>
</evidence>
<evidence type="ECO:0000313" key="10">
    <source>
        <dbReference type="Proteomes" id="UP001642540"/>
    </source>
</evidence>
<accession>A0ABP1PLY1</accession>
<dbReference type="PANTHER" id="PTHR23069">
    <property type="entry name" value="AAA DOMAIN-CONTAINING"/>
    <property type="match status" value="1"/>
</dbReference>
<keyword evidence="2 5" id="KW-0547">Nucleotide-binding</keyword>
<comment type="caution">
    <text evidence="9">The sequence shown here is derived from an EMBL/GenBank/DDBJ whole genome shotgun (WGS) entry which is preliminary data.</text>
</comment>
<dbReference type="InterPro" id="IPR045199">
    <property type="entry name" value="ATAD2-like"/>
</dbReference>
<dbReference type="InterPro" id="IPR003960">
    <property type="entry name" value="ATPase_AAA_CS"/>
</dbReference>
<sequence>MKSSRPPSSPKVKSDIDMGNRQICGISPEEGAGKEEDDAKSTGSCSTNSNNTKSNNLTVVVLSGITPNLVCHADGVDGGVPAYFQRRNGGIDIGNNGLFSGWKPNEGGGGSGGGGGGDPNGNKGFPNNLPILPGGGGGGGGPRPENVPESFRLEALGGLDDQISYLRRSVLLPMLRPEVLKEWGIRPPKGILLYGPPGTGKTFLAKALVNELKDNGQRVNFFYRKGGDVFSMWFGESARKLREVFDAAKSMAPSIIFFDEIDGLCPSRSGTNHGTEAYNAVVTCFLGQMDSLQTDKVYVIAATNRMEAVDPAVRRPGRFDKHLGFGFPDQEARERIIKIQTNKWDRNDRPSEDLIKNLAIKSIGYSGADLEKLCKDVVYVAIDENGGLITDSMKITENHWMRAMGSMQRTASNSFGSAQITPTKPTDTVFSLIEPVVTSVIRKIRPFLLSKEGSSDSPSFRKSMILSSVSKLQSKSFLNNQIIQGVLCDHIFNKMTIFELGEEMIYNKIINGKPTTVSVFYDVINQVRDSISPAVLFIPNLNEIMSMAKNSNVEEQLLTALGKVRGSNVFLLATSSLPLEEIQKNNQSWIKLFRGVDHCVQVGNPRKLQLSTFFNRIWTGNEIGLEPLLRDQIAKAVEVTDNDNFEDVLVLYGTLQGLVLEYVRGGERGEQRGDLKQLQGQMDEAINQYSQSKFRL</sequence>
<name>A0ABP1PLY1_9HEXA</name>
<feature type="compositionally biased region" description="Low complexity" evidence="7">
    <location>
        <begin position="41"/>
        <end position="53"/>
    </location>
</feature>
<dbReference type="Gene3D" id="1.10.8.60">
    <property type="match status" value="1"/>
</dbReference>
<evidence type="ECO:0000256" key="4">
    <source>
        <dbReference type="ARBA" id="ARBA00023117"/>
    </source>
</evidence>
<keyword evidence="3 5" id="KW-0067">ATP-binding</keyword>
<keyword evidence="4" id="KW-0103">Bromodomain</keyword>
<feature type="region of interest" description="Disordered" evidence="7">
    <location>
        <begin position="102"/>
        <end position="148"/>
    </location>
</feature>
<dbReference type="PROSITE" id="PS00674">
    <property type="entry name" value="AAA"/>
    <property type="match status" value="1"/>
</dbReference>
<dbReference type="InterPro" id="IPR027417">
    <property type="entry name" value="P-loop_NTPase"/>
</dbReference>